<dbReference type="PANTHER" id="PTHR43312">
    <property type="entry name" value="D-THREO-ALDOSE 1-DEHYDROGENASE"/>
    <property type="match status" value="1"/>
</dbReference>
<feature type="domain" description="NADP-dependent oxidoreductase" evidence="1">
    <location>
        <begin position="16"/>
        <end position="314"/>
    </location>
</feature>
<dbReference type="AlphaFoldDB" id="A0A412GP69"/>
<gene>
    <name evidence="2" type="ORF">DWY20_07685</name>
</gene>
<dbReference type="Pfam" id="PF00248">
    <property type="entry name" value="Aldo_ket_red"/>
    <property type="match status" value="1"/>
</dbReference>
<comment type="caution">
    <text evidence="2">The sequence shown here is derived from an EMBL/GenBank/DDBJ whole genome shotgun (WGS) entry which is preliminary data.</text>
</comment>
<evidence type="ECO:0000259" key="1">
    <source>
        <dbReference type="Pfam" id="PF00248"/>
    </source>
</evidence>
<reference evidence="2 3" key="1">
    <citation type="submission" date="2018-08" db="EMBL/GenBank/DDBJ databases">
        <title>A genome reference for cultivated species of the human gut microbiota.</title>
        <authorList>
            <person name="Zou Y."/>
            <person name="Xue W."/>
            <person name="Luo G."/>
        </authorList>
    </citation>
    <scope>NUCLEOTIDE SEQUENCE [LARGE SCALE GENOMIC DNA]</scope>
    <source>
        <strain evidence="2 3">AF24-2</strain>
    </source>
</reference>
<dbReference type="RefSeq" id="WP_118484277.1">
    <property type="nucleotide sequence ID" value="NZ_QRUU01000027.1"/>
</dbReference>
<evidence type="ECO:0000313" key="3">
    <source>
        <dbReference type="Proteomes" id="UP000285864"/>
    </source>
</evidence>
<dbReference type="SUPFAM" id="SSF51430">
    <property type="entry name" value="NAD(P)-linked oxidoreductase"/>
    <property type="match status" value="1"/>
</dbReference>
<dbReference type="PANTHER" id="PTHR43312:SF1">
    <property type="entry name" value="NADP-DEPENDENT OXIDOREDUCTASE DOMAIN-CONTAINING PROTEIN"/>
    <property type="match status" value="1"/>
</dbReference>
<dbReference type="InterPro" id="IPR036812">
    <property type="entry name" value="NAD(P)_OxRdtase_dom_sf"/>
</dbReference>
<name>A0A412GP69_9BACT</name>
<evidence type="ECO:0000313" key="2">
    <source>
        <dbReference type="EMBL" id="RGR96556.1"/>
    </source>
</evidence>
<dbReference type="CDD" id="cd19086">
    <property type="entry name" value="AKR_AKR11C1"/>
    <property type="match status" value="1"/>
</dbReference>
<sequence>MNYRVFGKTGFKASEVSLGTWQLGSKWGDPFDEQVAMNTLQAAYEQGVNLIDTADIYQDGMSEHTVGKFLKGKKDKVFVVTKCGRKLNPHVSAGYNEENIVKFVDASLKNMDVDSLDLVLLHCPPTEVYRNPEIFYVLDKLKQQGKICHYGVSVEKVDEALEALNYDISAIEVIFNMFRLKPAEELFPKASKQNVGIIVRVPLASGLLTGKYSEETTFGKADYRCYNRNGEFFDKGETFSGVDYMTGVKAARELKQLLHTDNLAARALRYILMYPEVSTVIPGASSPAQIMENVKASSLPPFSHEEMEVVRQVYDKHIRPLVHHCW</sequence>
<dbReference type="Gene3D" id="3.20.20.100">
    <property type="entry name" value="NADP-dependent oxidoreductase domain"/>
    <property type="match status" value="1"/>
</dbReference>
<dbReference type="InterPro" id="IPR023210">
    <property type="entry name" value="NADP_OxRdtase_dom"/>
</dbReference>
<keyword evidence="3" id="KW-1185">Reference proteome</keyword>
<proteinExistence type="predicted"/>
<dbReference type="Proteomes" id="UP000285864">
    <property type="component" value="Unassembled WGS sequence"/>
</dbReference>
<accession>A0A412GP69</accession>
<dbReference type="InterPro" id="IPR053135">
    <property type="entry name" value="AKR2_Oxidoreductase"/>
</dbReference>
<protein>
    <submittedName>
        <fullName evidence="2">Aldo/keto reductase</fullName>
    </submittedName>
</protein>
<organism evidence="2 3">
    <name type="scientific">Phocaeicola coprocola</name>
    <dbReference type="NCBI Taxonomy" id="310298"/>
    <lineage>
        <taxon>Bacteria</taxon>
        <taxon>Pseudomonadati</taxon>
        <taxon>Bacteroidota</taxon>
        <taxon>Bacteroidia</taxon>
        <taxon>Bacteroidales</taxon>
        <taxon>Bacteroidaceae</taxon>
        <taxon>Phocaeicola</taxon>
    </lineage>
</organism>
<dbReference type="EMBL" id="QRUU01000027">
    <property type="protein sequence ID" value="RGR96556.1"/>
    <property type="molecule type" value="Genomic_DNA"/>
</dbReference>